<feature type="domain" description="THIF-type NAD/FAD binding fold" evidence="1">
    <location>
        <begin position="11"/>
        <end position="243"/>
    </location>
</feature>
<dbReference type="InterPro" id="IPR035985">
    <property type="entry name" value="Ubiquitin-activating_enz"/>
</dbReference>
<dbReference type="Gene3D" id="3.40.50.720">
    <property type="entry name" value="NAD(P)-binding Rossmann-like Domain"/>
    <property type="match status" value="1"/>
</dbReference>
<dbReference type="PANTHER" id="PTHR43267">
    <property type="entry name" value="TRNA THREONYLCARBAMOYLADENOSINE DEHYDRATASE"/>
    <property type="match status" value="1"/>
</dbReference>
<evidence type="ECO:0000313" key="2">
    <source>
        <dbReference type="EMBL" id="SVA28841.1"/>
    </source>
</evidence>
<dbReference type="SUPFAM" id="SSF69572">
    <property type="entry name" value="Activating enzymes of the ubiquitin-like proteins"/>
    <property type="match status" value="1"/>
</dbReference>
<gene>
    <name evidence="2" type="ORF">METZ01_LOCUS81695</name>
</gene>
<dbReference type="AlphaFoldDB" id="A0A381UM67"/>
<name>A0A381UM67_9ZZZZ</name>
<dbReference type="GO" id="GO:0061503">
    <property type="term" value="F:tRNA threonylcarbamoyladenosine dehydratase"/>
    <property type="evidence" value="ECO:0007669"/>
    <property type="project" value="TreeGrafter"/>
</dbReference>
<organism evidence="2">
    <name type="scientific">marine metagenome</name>
    <dbReference type="NCBI Taxonomy" id="408172"/>
    <lineage>
        <taxon>unclassified sequences</taxon>
        <taxon>metagenomes</taxon>
        <taxon>ecological metagenomes</taxon>
    </lineage>
</organism>
<protein>
    <recommendedName>
        <fullName evidence="1">THIF-type NAD/FAD binding fold domain-containing protein</fullName>
    </recommendedName>
</protein>
<reference evidence="2" key="1">
    <citation type="submission" date="2018-05" db="EMBL/GenBank/DDBJ databases">
        <authorList>
            <person name="Lanie J.A."/>
            <person name="Ng W.-L."/>
            <person name="Kazmierczak K.M."/>
            <person name="Andrzejewski T.M."/>
            <person name="Davidsen T.M."/>
            <person name="Wayne K.J."/>
            <person name="Tettelin H."/>
            <person name="Glass J.I."/>
            <person name="Rusch D."/>
            <person name="Podicherti R."/>
            <person name="Tsui H.-C.T."/>
            <person name="Winkler M.E."/>
        </authorList>
    </citation>
    <scope>NUCLEOTIDE SEQUENCE</scope>
</reference>
<dbReference type="Pfam" id="PF00899">
    <property type="entry name" value="ThiF"/>
    <property type="match status" value="1"/>
</dbReference>
<dbReference type="InterPro" id="IPR045886">
    <property type="entry name" value="ThiF/MoeB/HesA"/>
</dbReference>
<proteinExistence type="predicted"/>
<accession>A0A381UM67</accession>
<dbReference type="InterPro" id="IPR000594">
    <property type="entry name" value="ThiF_NAD_FAD-bd"/>
</dbReference>
<dbReference type="EMBL" id="UINC01006653">
    <property type="protein sequence ID" value="SVA28841.1"/>
    <property type="molecule type" value="Genomic_DNA"/>
</dbReference>
<dbReference type="GO" id="GO:0008641">
    <property type="term" value="F:ubiquitin-like modifier activating enzyme activity"/>
    <property type="evidence" value="ECO:0007669"/>
    <property type="project" value="InterPro"/>
</dbReference>
<dbReference type="GO" id="GO:0061504">
    <property type="term" value="P:cyclic threonylcarbamoyladenosine biosynthetic process"/>
    <property type="evidence" value="ECO:0007669"/>
    <property type="project" value="TreeGrafter"/>
</dbReference>
<sequence>MTYSDYEYEIFSRQFILKVFSEQNIEKLEKSKISIIGIGGIGCPLATYLVSSGLKYIQLIDGDFIEKSNLNRQILFTSDDIGQKKVTIAKKKLLKINPNCQIKIIDENLNKSNTINLSNSSIIIDTSDSWETMKIVNEYCVKESISLVSSSVVGFDVVVALFENKKNHHLCLNCLFPNKNDIDLPRCDTVGVSGIATGMAGLLAAQKTINFLINLNQESNILSLLNVLKQDLQNINLKNNSKCYLNKF</sequence>
<evidence type="ECO:0000259" key="1">
    <source>
        <dbReference type="Pfam" id="PF00899"/>
    </source>
</evidence>
<dbReference type="PANTHER" id="PTHR43267:SF1">
    <property type="entry name" value="TRNA THREONYLCARBAMOYLADENOSINE DEHYDRATASE"/>
    <property type="match status" value="1"/>
</dbReference>